<comment type="caution">
    <text evidence="1">The sequence shown here is derived from an EMBL/GenBank/DDBJ whole genome shotgun (WGS) entry which is preliminary data.</text>
</comment>
<protein>
    <submittedName>
        <fullName evidence="1">Uncharacterized protein</fullName>
    </submittedName>
</protein>
<accession>A0A5J4SC41</accession>
<gene>
    <name evidence="1" type="ORF">EZS27_008661</name>
</gene>
<reference evidence="1" key="1">
    <citation type="submission" date="2019-03" db="EMBL/GenBank/DDBJ databases">
        <title>Single cell metagenomics reveals metabolic interactions within the superorganism composed of flagellate Streblomastix strix and complex community of Bacteroidetes bacteria on its surface.</title>
        <authorList>
            <person name="Treitli S.C."/>
            <person name="Kolisko M."/>
            <person name="Husnik F."/>
            <person name="Keeling P."/>
            <person name="Hampl V."/>
        </authorList>
    </citation>
    <scope>NUCLEOTIDE SEQUENCE</scope>
    <source>
        <strain evidence="1">STM</strain>
    </source>
</reference>
<dbReference type="AlphaFoldDB" id="A0A5J4SC41"/>
<proteinExistence type="predicted"/>
<evidence type="ECO:0000313" key="1">
    <source>
        <dbReference type="EMBL" id="KAA6343656.1"/>
    </source>
</evidence>
<dbReference type="EMBL" id="SNRY01000258">
    <property type="protein sequence ID" value="KAA6343656.1"/>
    <property type="molecule type" value="Genomic_DNA"/>
</dbReference>
<sequence>METKKVIFRKNSKLVNQILEKIYKEIDEYDEKEFEFILYQTRNFKYDSNDKENSQLIQDNFDSFQTALYDSDTEKRNLIDGIGYALPLGGKRVLRVNCLNKKAV</sequence>
<organism evidence="1">
    <name type="scientific">termite gut metagenome</name>
    <dbReference type="NCBI Taxonomy" id="433724"/>
    <lineage>
        <taxon>unclassified sequences</taxon>
        <taxon>metagenomes</taxon>
        <taxon>organismal metagenomes</taxon>
    </lineage>
</organism>
<name>A0A5J4SC41_9ZZZZ</name>